<dbReference type="EMBL" id="U81000">
    <property type="protein sequence ID" value="AAD00459.1"/>
    <property type="molecule type" value="mRNA"/>
</dbReference>
<dbReference type="InterPro" id="IPR040182">
    <property type="entry name" value="ATG13"/>
</dbReference>
<dbReference type="PANTHER" id="PTHR13430:SF4">
    <property type="entry name" value="AUTOPHAGY-RELATED PROTEIN 13"/>
    <property type="match status" value="1"/>
</dbReference>
<reference evidence="4" key="1">
    <citation type="submission" date="1996-12" db="EMBL/GenBank/DDBJ databases">
        <authorList>
            <person name="Becker M."/>
        </authorList>
    </citation>
    <scope>NUCLEOTIDE SEQUENCE</scope>
    <source>
        <strain evidence="4">AX2</strain>
    </source>
</reference>
<evidence type="ECO:0000259" key="3">
    <source>
        <dbReference type="Pfam" id="PF10033"/>
    </source>
</evidence>
<dbReference type="VEuPathDB" id="AmoebaDB:DDB_G0269162"/>
<dbReference type="PANTHER" id="PTHR13430">
    <property type="match status" value="1"/>
</dbReference>
<accession>O96902</accession>
<feature type="compositionally biased region" description="Polar residues" evidence="2">
    <location>
        <begin position="439"/>
        <end position="453"/>
    </location>
</feature>
<dbReference type="GO" id="GO:0000045">
    <property type="term" value="P:autophagosome assembly"/>
    <property type="evidence" value="ECO:0007669"/>
    <property type="project" value="InterPro"/>
</dbReference>
<feature type="compositionally biased region" description="Low complexity" evidence="2">
    <location>
        <begin position="401"/>
        <end position="436"/>
    </location>
</feature>
<dbReference type="GO" id="GO:1990316">
    <property type="term" value="C:Atg1/ULK1 kinase complex"/>
    <property type="evidence" value="ECO:0007669"/>
    <property type="project" value="InterPro"/>
</dbReference>
<organism evidence="4">
    <name type="scientific">Dictyostelium discoideum</name>
    <name type="common">Social amoeba</name>
    <dbReference type="NCBI Taxonomy" id="44689"/>
    <lineage>
        <taxon>Eukaryota</taxon>
        <taxon>Amoebozoa</taxon>
        <taxon>Evosea</taxon>
        <taxon>Eumycetozoa</taxon>
        <taxon>Dictyostelia</taxon>
        <taxon>Dictyosteliales</taxon>
        <taxon>Dictyosteliaceae</taxon>
        <taxon>Dictyostelium</taxon>
    </lineage>
</organism>
<feature type="compositionally biased region" description="Polar residues" evidence="2">
    <location>
        <begin position="386"/>
        <end position="400"/>
    </location>
</feature>
<evidence type="ECO:0000256" key="1">
    <source>
        <dbReference type="ARBA" id="ARBA00023006"/>
    </source>
</evidence>
<feature type="compositionally biased region" description="Low complexity" evidence="2">
    <location>
        <begin position="454"/>
        <end position="469"/>
    </location>
</feature>
<dbReference type="InterPro" id="IPR036570">
    <property type="entry name" value="HORMA_dom_sf"/>
</dbReference>
<name>O96902_DICDI</name>
<protein>
    <recommendedName>
        <fullName evidence="3">Autophagy-related protein 13 N-terminal domain-containing protein</fullName>
    </recommendedName>
</protein>
<dbReference type="Gene3D" id="3.30.900.10">
    <property type="entry name" value="HORMA domain"/>
    <property type="match status" value="1"/>
</dbReference>
<evidence type="ECO:0000313" key="4">
    <source>
        <dbReference type="EMBL" id="AAD00459.1"/>
    </source>
</evidence>
<feature type="compositionally biased region" description="Low complexity" evidence="2">
    <location>
        <begin position="531"/>
        <end position="542"/>
    </location>
</feature>
<sequence>MDSRYSDLIRKTISKISQCILLSRVETSSVSRRVNKTFHLETEESDIHRQEIDRIVLKNDMRILFVIEIHFDENVGLGLNTIVESWRIIFDPREIDNSVELPKFYKNVIILIRTIYAMLRNIPCYSLFKNFSKNRSATCSVNYQLRVCDSQSITTPSFPLSTSIKTVSFTAIPTPMGILKIDLSYKENLTREISASSHIGLESQFIIKDYNNYQSGNNYDNNNNNSNNSNSNNDYTNIINNTNNININNNNNNNNDNNNNNTNDNNLSTSYNRDYPSSYPQLTRMGTLQDLLNNNNNNNNSKPTSSSPYDSNSMPFETNNNFNNYNNSNSNANYNFNNINSNNNNNNNNNNFNNFNTNNNSYNNNNNIINSNNNNYNFNENNNNNPQSNPIFIPGMQNNRQYQQQQQQQQQQYSSSFNKPPSLSSSPPFSSNSIKIGSGNANYNNQYGSSPPFGSTTTTTTTSNNINTSGGININNHPSSNPLPIRQVSFTIPNQTTGISPTSYNNQQSKTRATSAPIAIHQQAPPFQNFPKSSSSGTKSPPFHVSISPFKEPSTLDYYSGGGSTGTSGGLIGSTGASGGGLVGNNSNNNLTLLNNSNGIGGSGGGLVGNNSSGNLTLLNSNNNSNNNLIGISGNNALFNNPLYQSSSPGSTNSFGASGIDRLNNSSMKNSKISQIHGPLLLSEHHINQFTKDGSRISSPPINTLDDNDDAVFVSTLRNSKQTTHESEIADFLKLCKIAPPLKLFNNDNLSLNTTNSQHSLQIGNEIMLLSNINFNKPTSQQYQQPPHQQQQQYYQFLNK</sequence>
<feature type="compositionally biased region" description="Low complexity" evidence="2">
    <location>
        <begin position="319"/>
        <end position="385"/>
    </location>
</feature>
<dbReference type="Pfam" id="PF10033">
    <property type="entry name" value="ATG13"/>
    <property type="match status" value="1"/>
</dbReference>
<feature type="region of interest" description="Disordered" evidence="2">
    <location>
        <begin position="528"/>
        <end position="548"/>
    </location>
</feature>
<feature type="compositionally biased region" description="Polar residues" evidence="2">
    <location>
        <begin position="278"/>
        <end position="292"/>
    </location>
</feature>
<proteinExistence type="evidence at transcript level"/>
<evidence type="ECO:0000256" key="2">
    <source>
        <dbReference type="SAM" id="MobiDB-lite"/>
    </source>
</evidence>
<keyword evidence="1" id="KW-0072">Autophagy</keyword>
<feature type="domain" description="Autophagy-related protein 13 N-terminal" evidence="3">
    <location>
        <begin position="81"/>
        <end position="188"/>
    </location>
</feature>
<feature type="compositionally biased region" description="Polar residues" evidence="2">
    <location>
        <begin position="301"/>
        <end position="318"/>
    </location>
</feature>
<feature type="region of interest" description="Disordered" evidence="2">
    <location>
        <begin position="217"/>
        <end position="469"/>
    </location>
</feature>
<dbReference type="InterPro" id="IPR018731">
    <property type="entry name" value="Atg13_N"/>
</dbReference>
<dbReference type="AlphaFoldDB" id="O96902"/>
<feature type="compositionally biased region" description="Low complexity" evidence="2">
    <location>
        <begin position="217"/>
        <end position="272"/>
    </location>
</feature>